<organism evidence="1 2">
    <name type="scientific">Rhizobium gallicum</name>
    <dbReference type="NCBI Taxonomy" id="56730"/>
    <lineage>
        <taxon>Bacteria</taxon>
        <taxon>Pseudomonadati</taxon>
        <taxon>Pseudomonadota</taxon>
        <taxon>Alphaproteobacteria</taxon>
        <taxon>Hyphomicrobiales</taxon>
        <taxon>Rhizobiaceae</taxon>
        <taxon>Rhizobium/Agrobacterium group</taxon>
        <taxon>Rhizobium</taxon>
    </lineage>
</organism>
<dbReference type="AlphaFoldDB" id="A0A1L5NME1"/>
<dbReference type="Proteomes" id="UP000184749">
    <property type="component" value="Chromosome"/>
</dbReference>
<accession>A0A1L5NME1</accession>
<reference evidence="1 2" key="1">
    <citation type="submission" date="2016-09" db="EMBL/GenBank/DDBJ databases">
        <title>The complete genome sequences of Rhizobium gallicum, symbiovars gallicum and phaseoli, symbionts associated to common bean (Phaseolus vulgaris).</title>
        <authorList>
            <person name="Bustos P."/>
            <person name="Santamaria R.I."/>
            <person name="Perez-Carrascal O.M."/>
            <person name="Juarez S."/>
            <person name="Lozano L."/>
            <person name="Martinez-Flores I."/>
            <person name="Martinez-Romero E."/>
            <person name="Cevallos M."/>
            <person name="Romero D."/>
            <person name="Davila G."/>
            <person name="Gonzalez V."/>
        </authorList>
    </citation>
    <scope>NUCLEOTIDE SEQUENCE [LARGE SCALE GENOMIC DNA]</scope>
    <source>
        <strain evidence="1 2">IE4872</strain>
    </source>
</reference>
<gene>
    <name evidence="1" type="ORF">IE4872_CH03472</name>
</gene>
<sequence length="76" mass="8168">MRPWHVLAEQIALDFPETSFLSLLSYSFVSTPSAGVAIEARSDADCADDGENAGIALDTGQELRSSLILSKAKARR</sequence>
<proteinExistence type="predicted"/>
<name>A0A1L5NME1_9HYPH</name>
<protein>
    <submittedName>
        <fullName evidence="1">Uncharacterized protein</fullName>
    </submittedName>
</protein>
<evidence type="ECO:0000313" key="1">
    <source>
        <dbReference type="EMBL" id="APO69064.1"/>
    </source>
</evidence>
<dbReference type="EMBL" id="CP017101">
    <property type="protein sequence ID" value="APO69064.1"/>
    <property type="molecule type" value="Genomic_DNA"/>
</dbReference>
<dbReference type="STRING" id="56730.IE4872_CH03472"/>
<evidence type="ECO:0000313" key="2">
    <source>
        <dbReference type="Proteomes" id="UP000184749"/>
    </source>
</evidence>